<evidence type="ECO:0000313" key="17">
    <source>
        <dbReference type="Ensembl" id="ENSDCDP00010062724.1"/>
    </source>
</evidence>
<feature type="region of interest" description="Disordered" evidence="13">
    <location>
        <begin position="252"/>
        <end position="278"/>
    </location>
</feature>
<dbReference type="GO" id="GO:0006915">
    <property type="term" value="P:apoptotic process"/>
    <property type="evidence" value="ECO:0007669"/>
    <property type="project" value="UniProtKB-KW"/>
</dbReference>
<keyword evidence="8 11" id="KW-0862">Zinc</keyword>
<evidence type="ECO:0000256" key="1">
    <source>
        <dbReference type="ARBA" id="ARBA00004496"/>
    </source>
</evidence>
<comment type="similarity">
    <text evidence="11">Belongs to the TNF receptor-associated factor family.</text>
</comment>
<feature type="zinc finger region" description="TRAF-type" evidence="12">
    <location>
        <begin position="129"/>
        <end position="181"/>
    </location>
</feature>
<feature type="domain" description="RING-type" evidence="14">
    <location>
        <begin position="36"/>
        <end position="76"/>
    </location>
</feature>
<keyword evidence="6" id="KW-0677">Repeat</keyword>
<comment type="subcellular location">
    <subcellularLocation>
        <location evidence="1 11">Cytoplasm</location>
    </subcellularLocation>
</comment>
<evidence type="ECO:0000256" key="9">
    <source>
        <dbReference type="ARBA" id="ARBA00022843"/>
    </source>
</evidence>
<evidence type="ECO:0000256" key="10">
    <source>
        <dbReference type="ARBA" id="ARBA00023054"/>
    </source>
</evidence>
<reference evidence="17 18" key="1">
    <citation type="submission" date="2020-06" db="EMBL/GenBank/DDBJ databases">
        <authorList>
            <consortium name="Wellcome Sanger Institute Data Sharing"/>
        </authorList>
    </citation>
    <scope>NUCLEOTIDE SEQUENCE [LARGE SCALE GENOMIC DNA]</scope>
</reference>
<dbReference type="GO" id="GO:0043122">
    <property type="term" value="P:regulation of canonical NF-kappaB signal transduction"/>
    <property type="evidence" value="ECO:0007669"/>
    <property type="project" value="TreeGrafter"/>
</dbReference>
<keyword evidence="7 12" id="KW-0863">Zinc-finger</keyword>
<evidence type="ECO:0000259" key="14">
    <source>
        <dbReference type="PROSITE" id="PS50089"/>
    </source>
</evidence>
<evidence type="ECO:0000256" key="4">
    <source>
        <dbReference type="ARBA" id="ARBA00022703"/>
    </source>
</evidence>
<dbReference type="Gene3D" id="3.30.40.10">
    <property type="entry name" value="Zinc/RING finger domain, C3HC4 (zinc finger)"/>
    <property type="match status" value="2"/>
</dbReference>
<evidence type="ECO:0000259" key="16">
    <source>
        <dbReference type="PROSITE" id="PS50145"/>
    </source>
</evidence>
<dbReference type="GO" id="GO:0009898">
    <property type="term" value="C:cytoplasmic side of plasma membrane"/>
    <property type="evidence" value="ECO:0007669"/>
    <property type="project" value="TreeGrafter"/>
</dbReference>
<dbReference type="PANTHER" id="PTHR10131:SF96">
    <property type="entry name" value="TNF RECEPTOR-ASSOCIATED FACTOR 1"/>
    <property type="match status" value="1"/>
</dbReference>
<accession>A0AAY4F0E4</accession>
<feature type="compositionally biased region" description="Basic and acidic residues" evidence="13">
    <location>
        <begin position="188"/>
        <end position="200"/>
    </location>
</feature>
<dbReference type="Pfam" id="PF16673">
    <property type="entry name" value="TRAF_BIRC3_bd"/>
    <property type="match status" value="1"/>
</dbReference>
<gene>
    <name evidence="17" type="primary">TRAF1</name>
</gene>
<dbReference type="GO" id="GO:0005737">
    <property type="term" value="C:cytoplasm"/>
    <property type="evidence" value="ECO:0007669"/>
    <property type="project" value="UniProtKB-SubCell"/>
</dbReference>
<dbReference type="SMART" id="SM00061">
    <property type="entry name" value="MATH"/>
    <property type="match status" value="1"/>
</dbReference>
<dbReference type="EC" id="2.3.2.27" evidence="11"/>
<dbReference type="InterPro" id="IPR002083">
    <property type="entry name" value="MATH/TRAF_dom"/>
</dbReference>
<dbReference type="InterPro" id="IPR049342">
    <property type="entry name" value="TRAF1-6_MATH_dom"/>
</dbReference>
<evidence type="ECO:0000313" key="18">
    <source>
        <dbReference type="Proteomes" id="UP000694580"/>
    </source>
</evidence>
<dbReference type="InterPro" id="IPR032070">
    <property type="entry name" value="TRAF_BIRC3-bd"/>
</dbReference>
<keyword evidence="3" id="KW-1017">Isopeptide bond</keyword>
<keyword evidence="10" id="KW-0175">Coiled coil</keyword>
<feature type="domain" description="MATH" evidence="15">
    <location>
        <begin position="394"/>
        <end position="540"/>
    </location>
</feature>
<dbReference type="SUPFAM" id="SSF49599">
    <property type="entry name" value="TRAF domain-like"/>
    <property type="match status" value="2"/>
</dbReference>
<dbReference type="PROSITE" id="PS00518">
    <property type="entry name" value="ZF_RING_1"/>
    <property type="match status" value="1"/>
</dbReference>
<keyword evidence="18" id="KW-1185">Reference proteome</keyword>
<dbReference type="GO" id="GO:0007165">
    <property type="term" value="P:signal transduction"/>
    <property type="evidence" value="ECO:0007669"/>
    <property type="project" value="InterPro"/>
</dbReference>
<keyword evidence="2 11" id="KW-0963">Cytoplasm</keyword>
<dbReference type="InterPro" id="IPR001293">
    <property type="entry name" value="Znf_TRAF"/>
</dbReference>
<dbReference type="FunFam" id="2.60.210.10:FF:000001">
    <property type="entry name" value="TNF receptor-associated factor"/>
    <property type="match status" value="1"/>
</dbReference>
<dbReference type="PROSITE" id="PS50144">
    <property type="entry name" value="MATH"/>
    <property type="match status" value="1"/>
</dbReference>
<evidence type="ECO:0000256" key="2">
    <source>
        <dbReference type="ARBA" id="ARBA00022490"/>
    </source>
</evidence>
<dbReference type="Ensembl" id="ENSDCDT00010073525.1">
    <property type="protein sequence ID" value="ENSDCDP00010062724.1"/>
    <property type="gene ID" value="ENSDCDG00010034348.1"/>
</dbReference>
<proteinExistence type="inferred from homology"/>
<dbReference type="GO" id="GO:0042981">
    <property type="term" value="P:regulation of apoptotic process"/>
    <property type="evidence" value="ECO:0007669"/>
    <property type="project" value="InterPro"/>
</dbReference>
<dbReference type="InterPro" id="IPR012227">
    <property type="entry name" value="TNF_rcpt-assoc_TRAF_met"/>
</dbReference>
<feature type="domain" description="TRAF-type" evidence="16">
    <location>
        <begin position="129"/>
        <end position="181"/>
    </location>
</feature>
<keyword evidence="9" id="KW-0832">Ubl conjugation</keyword>
<sequence length="543" mass="60464">MAHPAEDVVSTPDENEFPSGFPPSICDQAPREKHLCGSCGSVLNRPRRSACGHRYCLACAHWLLRNNKKPVCKKCKEEGPSTEDEGGVLTLDSQFFCDAAINKEIMELKVHCANQGCPWRGVLRDFEEHQSQCDYALIPCNVGCGHMVIRKALASHLKKGCPKNTSVCPTCSRSLPVEELQNHTCHGQGEKKMSKEEKKQKNGGSKQNVACTFSEVGCLFKASVEKVKEHECSDHVTHLQLLLEATRTFHASERGAKNTPPFTLLSRHSADDSGPPIQREVEVETDGGDGAGREEMSLACSLRDDQATILVGHQLEALQQRLQVSENVICVLNRELEKTQLCIAVLESGNQINLETIQALETKIMDQEQRLARKDMVISSLQQCVSAQQDVTYDGTFLWRIGDIGQKLKESTTGQRHSQYSPAFYTSRYGFKVGMRLYLNGDGAGKGTHLSLFFVIMKGEHDALLSWPFKHKVTFMLIDQNQRDHVCHAFRPDLTSTSFQRPMLDTNVASGCPKFFPLAKLGSPKHAYCKDNTLFIKCVVDHS</sequence>
<evidence type="ECO:0000256" key="13">
    <source>
        <dbReference type="SAM" id="MobiDB-lite"/>
    </source>
</evidence>
<dbReference type="AlphaFoldDB" id="A0AAY4F0E4"/>
<dbReference type="GeneTree" id="ENSGT00940000161076"/>
<dbReference type="Pfam" id="PF02176">
    <property type="entry name" value="zf-TRAF"/>
    <property type="match status" value="1"/>
</dbReference>
<keyword evidence="5 11" id="KW-0479">Metal-binding</keyword>
<dbReference type="PROSITE" id="PS50145">
    <property type="entry name" value="ZF_TRAF"/>
    <property type="match status" value="1"/>
</dbReference>
<dbReference type="Pfam" id="PF21355">
    <property type="entry name" value="TRAF-mep_MATH"/>
    <property type="match status" value="1"/>
</dbReference>
<dbReference type="GO" id="GO:0008270">
    <property type="term" value="F:zinc ion binding"/>
    <property type="evidence" value="ECO:0007669"/>
    <property type="project" value="UniProtKB-UniRule"/>
</dbReference>
<reference evidence="17" key="2">
    <citation type="submission" date="2025-08" db="UniProtKB">
        <authorList>
            <consortium name="Ensembl"/>
        </authorList>
    </citation>
    <scope>IDENTIFICATION</scope>
</reference>
<feature type="region of interest" description="Disordered" evidence="13">
    <location>
        <begin position="1"/>
        <end position="21"/>
    </location>
</feature>
<evidence type="ECO:0000256" key="8">
    <source>
        <dbReference type="ARBA" id="ARBA00022833"/>
    </source>
</evidence>
<evidence type="ECO:0000256" key="11">
    <source>
        <dbReference type="PIRNR" id="PIRNR015614"/>
    </source>
</evidence>
<evidence type="ECO:0000256" key="3">
    <source>
        <dbReference type="ARBA" id="ARBA00022499"/>
    </source>
</evidence>
<feature type="region of interest" description="Disordered" evidence="13">
    <location>
        <begin position="182"/>
        <end position="205"/>
    </location>
</feature>
<evidence type="ECO:0000259" key="15">
    <source>
        <dbReference type="PROSITE" id="PS50144"/>
    </source>
</evidence>
<protein>
    <recommendedName>
        <fullName evidence="11">TNF receptor-associated factor</fullName>
        <ecNumber evidence="11">2.3.2.27</ecNumber>
    </recommendedName>
</protein>
<name>A0AAY4F0E4_9TELE</name>
<keyword evidence="4" id="KW-0053">Apoptosis</keyword>
<dbReference type="PANTHER" id="PTHR10131">
    <property type="entry name" value="TNF RECEPTOR ASSOCIATED FACTOR"/>
    <property type="match status" value="1"/>
</dbReference>
<evidence type="ECO:0000256" key="5">
    <source>
        <dbReference type="ARBA" id="ARBA00022723"/>
    </source>
</evidence>
<dbReference type="InterPro" id="IPR008974">
    <property type="entry name" value="TRAF-like"/>
</dbReference>
<evidence type="ECO:0000256" key="7">
    <source>
        <dbReference type="ARBA" id="ARBA00022771"/>
    </source>
</evidence>
<dbReference type="SUPFAM" id="SSF57850">
    <property type="entry name" value="RING/U-box"/>
    <property type="match status" value="1"/>
</dbReference>
<dbReference type="GO" id="GO:0061630">
    <property type="term" value="F:ubiquitin protein ligase activity"/>
    <property type="evidence" value="ECO:0007669"/>
    <property type="project" value="UniProtKB-EC"/>
</dbReference>
<dbReference type="InterPro" id="IPR001841">
    <property type="entry name" value="Znf_RING"/>
</dbReference>
<dbReference type="InterPro" id="IPR013083">
    <property type="entry name" value="Znf_RING/FYVE/PHD"/>
</dbReference>
<comment type="catalytic activity">
    <reaction evidence="11">
        <text>S-ubiquitinyl-[E2 ubiquitin-conjugating enzyme]-L-cysteine + [acceptor protein]-L-lysine = [E2 ubiquitin-conjugating enzyme]-L-cysteine + N(6)-ubiquitinyl-[acceptor protein]-L-lysine.</text>
        <dbReference type="EC" id="2.3.2.27"/>
    </reaction>
</comment>
<dbReference type="InterPro" id="IPR017907">
    <property type="entry name" value="Znf_RING_CS"/>
</dbReference>
<dbReference type="Gene3D" id="2.60.210.10">
    <property type="entry name" value="Apoptosis, Tumor Necrosis Factor Receptor Associated Protein 2, Chain A"/>
    <property type="match status" value="1"/>
</dbReference>
<dbReference type="Proteomes" id="UP000694580">
    <property type="component" value="Chromosome 11"/>
</dbReference>
<dbReference type="GO" id="GO:0005164">
    <property type="term" value="F:tumor necrosis factor receptor binding"/>
    <property type="evidence" value="ECO:0007669"/>
    <property type="project" value="UniProtKB-UniRule"/>
</dbReference>
<dbReference type="PIRSF" id="PIRSF015614">
    <property type="entry name" value="TRAF"/>
    <property type="match status" value="1"/>
</dbReference>
<evidence type="ECO:0000256" key="12">
    <source>
        <dbReference type="PROSITE-ProRule" id="PRU00207"/>
    </source>
</evidence>
<evidence type="ECO:0000256" key="6">
    <source>
        <dbReference type="ARBA" id="ARBA00022737"/>
    </source>
</evidence>
<organism evidence="17 18">
    <name type="scientific">Denticeps clupeoides</name>
    <name type="common">denticle herring</name>
    <dbReference type="NCBI Taxonomy" id="299321"/>
    <lineage>
        <taxon>Eukaryota</taxon>
        <taxon>Metazoa</taxon>
        <taxon>Chordata</taxon>
        <taxon>Craniata</taxon>
        <taxon>Vertebrata</taxon>
        <taxon>Euteleostomi</taxon>
        <taxon>Actinopterygii</taxon>
        <taxon>Neopterygii</taxon>
        <taxon>Teleostei</taxon>
        <taxon>Clupei</taxon>
        <taxon>Clupeiformes</taxon>
        <taxon>Denticipitoidei</taxon>
        <taxon>Denticipitidae</taxon>
        <taxon>Denticeps</taxon>
    </lineage>
</organism>
<dbReference type="PROSITE" id="PS50089">
    <property type="entry name" value="ZF_RING_2"/>
    <property type="match status" value="1"/>
</dbReference>
<reference evidence="17" key="3">
    <citation type="submission" date="2025-09" db="UniProtKB">
        <authorList>
            <consortium name="Ensembl"/>
        </authorList>
    </citation>
    <scope>IDENTIFICATION</scope>
</reference>
<dbReference type="Gene3D" id="1.20.5.110">
    <property type="match status" value="1"/>
</dbReference>